<protein>
    <recommendedName>
        <fullName evidence="1">PIN domain-containing protein</fullName>
    </recommendedName>
</protein>
<dbReference type="EMBL" id="LNQE01001057">
    <property type="protein sequence ID" value="KUG21494.1"/>
    <property type="molecule type" value="Genomic_DNA"/>
</dbReference>
<gene>
    <name evidence="2" type="ORF">ASZ90_008749</name>
</gene>
<dbReference type="PANTHER" id="PTHR34610">
    <property type="entry name" value="SSL7007 PROTEIN"/>
    <property type="match status" value="1"/>
</dbReference>
<feature type="domain" description="PIN" evidence="1">
    <location>
        <begin position="3"/>
        <end position="110"/>
    </location>
</feature>
<name>A0A0W8FKP2_9ZZZZ</name>
<dbReference type="InterPro" id="IPR002716">
    <property type="entry name" value="PIN_dom"/>
</dbReference>
<evidence type="ECO:0000313" key="2">
    <source>
        <dbReference type="EMBL" id="KUG21494.1"/>
    </source>
</evidence>
<evidence type="ECO:0000259" key="1">
    <source>
        <dbReference type="Pfam" id="PF13470"/>
    </source>
</evidence>
<comment type="caution">
    <text evidence="2">The sequence shown here is derived from an EMBL/GenBank/DDBJ whole genome shotgun (WGS) entry which is preliminary data.</text>
</comment>
<dbReference type="PANTHER" id="PTHR34610:SF3">
    <property type="entry name" value="SSL7007 PROTEIN"/>
    <property type="match status" value="1"/>
</dbReference>
<accession>A0A0W8FKP2</accession>
<dbReference type="NCBIfam" id="TIGR00305">
    <property type="entry name" value="putative toxin-antitoxin system toxin component, PIN family"/>
    <property type="match status" value="1"/>
</dbReference>
<dbReference type="SUPFAM" id="SSF88723">
    <property type="entry name" value="PIN domain-like"/>
    <property type="match status" value="1"/>
</dbReference>
<sequence length="156" mass="17481">MDIVIDTNVLVAGLLSPFGSCGEIVRMVSAGELTLSFDARILSEYNEVLRRPRFGFEEDKIAAFLDYIVYHGQVIAPSPLTHSLPDPDDEPFLEVTLASQAVFLVTGNQKHFPAERCKGAKVISPNEFLIFFKKQQAAKNRITKRSTRTRKRPRTG</sequence>
<dbReference type="InterPro" id="IPR029060">
    <property type="entry name" value="PIN-like_dom_sf"/>
</dbReference>
<dbReference type="InterPro" id="IPR002850">
    <property type="entry name" value="PIN_toxin-like"/>
</dbReference>
<reference evidence="2" key="1">
    <citation type="journal article" date="2015" name="Proc. Natl. Acad. Sci. U.S.A.">
        <title>Networks of energetic and metabolic interactions define dynamics in microbial communities.</title>
        <authorList>
            <person name="Embree M."/>
            <person name="Liu J.K."/>
            <person name="Al-Bassam M.M."/>
            <person name="Zengler K."/>
        </authorList>
    </citation>
    <scope>NUCLEOTIDE SEQUENCE</scope>
</reference>
<organism evidence="2">
    <name type="scientific">hydrocarbon metagenome</name>
    <dbReference type="NCBI Taxonomy" id="938273"/>
    <lineage>
        <taxon>unclassified sequences</taxon>
        <taxon>metagenomes</taxon>
        <taxon>ecological metagenomes</taxon>
    </lineage>
</organism>
<dbReference type="Pfam" id="PF13470">
    <property type="entry name" value="PIN_3"/>
    <property type="match status" value="1"/>
</dbReference>
<proteinExistence type="predicted"/>
<dbReference type="AlphaFoldDB" id="A0A0W8FKP2"/>